<keyword evidence="3" id="KW-1185">Reference proteome</keyword>
<dbReference type="PANTHER" id="PTHR10407:SF15">
    <property type="entry name" value="HUNTINGTIN INTERACTING PROTEIN 1"/>
    <property type="match status" value="1"/>
</dbReference>
<dbReference type="InterPro" id="IPR008942">
    <property type="entry name" value="ENTH_VHS"/>
</dbReference>
<dbReference type="SUPFAM" id="SSF48464">
    <property type="entry name" value="ENTH/VHS domain"/>
    <property type="match status" value="1"/>
</dbReference>
<dbReference type="AlphaFoldDB" id="A0A0D8XNN8"/>
<evidence type="ECO:0000313" key="2">
    <source>
        <dbReference type="EMBL" id="KJH46233.1"/>
    </source>
</evidence>
<dbReference type="GO" id="GO:0080025">
    <property type="term" value="F:phosphatidylinositol-3,5-bisphosphate binding"/>
    <property type="evidence" value="ECO:0007669"/>
    <property type="project" value="TreeGrafter"/>
</dbReference>
<dbReference type="GO" id="GO:0048268">
    <property type="term" value="P:clathrin coat assembly"/>
    <property type="evidence" value="ECO:0007669"/>
    <property type="project" value="TreeGrafter"/>
</dbReference>
<name>A0A0D8XNN8_DICVI</name>
<gene>
    <name evidence="2" type="ORF">DICVIV_07712</name>
</gene>
<organism evidence="2 3">
    <name type="scientific">Dictyocaulus viviparus</name>
    <name type="common">Bovine lungworm</name>
    <dbReference type="NCBI Taxonomy" id="29172"/>
    <lineage>
        <taxon>Eukaryota</taxon>
        <taxon>Metazoa</taxon>
        <taxon>Ecdysozoa</taxon>
        <taxon>Nematoda</taxon>
        <taxon>Chromadorea</taxon>
        <taxon>Rhabditida</taxon>
        <taxon>Rhabditina</taxon>
        <taxon>Rhabditomorpha</taxon>
        <taxon>Strongyloidea</taxon>
        <taxon>Metastrongylidae</taxon>
        <taxon>Dictyocaulus</taxon>
    </lineage>
</organism>
<dbReference type="PROSITE" id="PS50942">
    <property type="entry name" value="ENTH"/>
    <property type="match status" value="1"/>
</dbReference>
<dbReference type="GO" id="GO:0030864">
    <property type="term" value="C:cortical actin cytoskeleton"/>
    <property type="evidence" value="ECO:0007669"/>
    <property type="project" value="TreeGrafter"/>
</dbReference>
<reference evidence="3" key="2">
    <citation type="journal article" date="2016" name="Sci. Rep.">
        <title>Dictyocaulus viviparus genome, variome and transcriptome elucidate lungworm biology and support future intervention.</title>
        <authorList>
            <person name="McNulty S.N."/>
            <person name="Strube C."/>
            <person name="Rosa B.A."/>
            <person name="Martin J.C."/>
            <person name="Tyagi R."/>
            <person name="Choi Y.J."/>
            <person name="Wang Q."/>
            <person name="Hallsworth Pepin K."/>
            <person name="Zhang X."/>
            <person name="Ozersky P."/>
            <person name="Wilson R.K."/>
            <person name="Sternberg P.W."/>
            <person name="Gasser R.B."/>
            <person name="Mitreva M."/>
        </authorList>
    </citation>
    <scope>NUCLEOTIDE SEQUENCE [LARGE SCALE GENOMIC DNA]</scope>
    <source>
        <strain evidence="3">HannoverDv2000</strain>
    </source>
</reference>
<dbReference type="GO" id="GO:0051015">
    <property type="term" value="F:actin filament binding"/>
    <property type="evidence" value="ECO:0007669"/>
    <property type="project" value="TreeGrafter"/>
</dbReference>
<reference evidence="2 3" key="1">
    <citation type="submission" date="2013-11" db="EMBL/GenBank/DDBJ databases">
        <title>Draft genome of the bovine lungworm Dictyocaulus viviparus.</title>
        <authorList>
            <person name="Mitreva M."/>
        </authorList>
    </citation>
    <scope>NUCLEOTIDE SEQUENCE [LARGE SCALE GENOMIC DNA]</scope>
    <source>
        <strain evidence="2 3">HannoverDv2000</strain>
    </source>
</reference>
<evidence type="ECO:0000259" key="1">
    <source>
        <dbReference type="PROSITE" id="PS50942"/>
    </source>
</evidence>
<dbReference type="GO" id="GO:0035615">
    <property type="term" value="F:clathrin adaptor activity"/>
    <property type="evidence" value="ECO:0007669"/>
    <property type="project" value="TreeGrafter"/>
</dbReference>
<dbReference type="GO" id="GO:0043325">
    <property type="term" value="F:phosphatidylinositol-3,4-bisphosphate binding"/>
    <property type="evidence" value="ECO:0007669"/>
    <property type="project" value="TreeGrafter"/>
</dbReference>
<dbReference type="InterPro" id="IPR013809">
    <property type="entry name" value="ENTH"/>
</dbReference>
<evidence type="ECO:0000313" key="3">
    <source>
        <dbReference type="Proteomes" id="UP000053766"/>
    </source>
</evidence>
<dbReference type="InterPro" id="IPR030224">
    <property type="entry name" value="Sla2_fam"/>
</dbReference>
<protein>
    <submittedName>
        <fullName evidence="2">ENTH domain protein</fullName>
    </submittedName>
</protein>
<dbReference type="SMART" id="SM00273">
    <property type="entry name" value="ENTH"/>
    <property type="match status" value="1"/>
</dbReference>
<dbReference type="Pfam" id="PF07651">
    <property type="entry name" value="ANTH"/>
    <property type="match status" value="1"/>
</dbReference>
<dbReference type="GO" id="GO:0030136">
    <property type="term" value="C:clathrin-coated vesicle"/>
    <property type="evidence" value="ECO:0007669"/>
    <property type="project" value="TreeGrafter"/>
</dbReference>
<dbReference type="Proteomes" id="UP000053766">
    <property type="component" value="Unassembled WGS sequence"/>
</dbReference>
<dbReference type="InterPro" id="IPR011417">
    <property type="entry name" value="ANTH_dom"/>
</dbReference>
<dbReference type="STRING" id="29172.A0A0D8XNN8"/>
<dbReference type="Gene3D" id="1.25.40.90">
    <property type="match status" value="1"/>
</dbReference>
<feature type="domain" description="ENTH" evidence="1">
    <location>
        <begin position="1"/>
        <end position="126"/>
    </location>
</feature>
<dbReference type="GO" id="GO:0007015">
    <property type="term" value="P:actin filament organization"/>
    <property type="evidence" value="ECO:0007669"/>
    <property type="project" value="TreeGrafter"/>
</dbReference>
<accession>A0A0D8XNN8</accession>
<proteinExistence type="predicted"/>
<sequence length="138" mass="16284">MANDFYLWAPLQLEAVHKALTKYEMPLKPKHARRLIVGTHQERSDLVHQLEKNPVMTWKFCHLLHKLIRDGHRKVPDESSRFIPRIKQLGQFWKHLNTSGYGVCNETYTSLLVDRLEFHKKASLICHKINAVVQTKQY</sequence>
<dbReference type="GO" id="GO:0006897">
    <property type="term" value="P:endocytosis"/>
    <property type="evidence" value="ECO:0007669"/>
    <property type="project" value="InterPro"/>
</dbReference>
<dbReference type="PANTHER" id="PTHR10407">
    <property type="entry name" value="HUNTINGTIN INTERACTING PROTEIN 1"/>
    <property type="match status" value="1"/>
</dbReference>
<dbReference type="OrthoDB" id="8178130at2759"/>
<dbReference type="EMBL" id="KN716363">
    <property type="protein sequence ID" value="KJH46233.1"/>
    <property type="molecule type" value="Genomic_DNA"/>
</dbReference>
<dbReference type="GO" id="GO:0032051">
    <property type="term" value="F:clathrin light chain binding"/>
    <property type="evidence" value="ECO:0007669"/>
    <property type="project" value="TreeGrafter"/>
</dbReference>